<evidence type="ECO:0000256" key="8">
    <source>
        <dbReference type="ARBA" id="ARBA00049551"/>
    </source>
</evidence>
<dbReference type="GO" id="GO:0008137">
    <property type="term" value="F:NADH dehydrogenase (ubiquinone) activity"/>
    <property type="evidence" value="ECO:0007669"/>
    <property type="project" value="UniProtKB-UniRule"/>
</dbReference>
<proteinExistence type="inferred from homology"/>
<dbReference type="EMBL" id="MG923497">
    <property type="protein sequence ID" value="AZL93269.1"/>
    <property type="molecule type" value="Genomic_DNA"/>
</dbReference>
<geneLocation type="mitochondrion" evidence="10"/>
<evidence type="ECO:0000256" key="6">
    <source>
        <dbReference type="ARBA" id="ARBA00022989"/>
    </source>
</evidence>
<comment type="catalytic activity">
    <reaction evidence="8 9">
        <text>a ubiquinone + NADH + 5 H(+)(in) = a ubiquinol + NAD(+) + 4 H(+)(out)</text>
        <dbReference type="Rhea" id="RHEA:29091"/>
        <dbReference type="Rhea" id="RHEA-COMP:9565"/>
        <dbReference type="Rhea" id="RHEA-COMP:9566"/>
        <dbReference type="ChEBI" id="CHEBI:15378"/>
        <dbReference type="ChEBI" id="CHEBI:16389"/>
        <dbReference type="ChEBI" id="CHEBI:17976"/>
        <dbReference type="ChEBI" id="CHEBI:57540"/>
        <dbReference type="ChEBI" id="CHEBI:57945"/>
        <dbReference type="EC" id="7.1.1.2"/>
    </reaction>
</comment>
<dbReference type="EC" id="7.1.1.2" evidence="9"/>
<evidence type="ECO:0000256" key="7">
    <source>
        <dbReference type="ARBA" id="ARBA00023136"/>
    </source>
</evidence>
<dbReference type="PANTHER" id="PTHR11058:SF9">
    <property type="entry name" value="NADH-UBIQUINONE OXIDOREDUCTASE CHAIN 3"/>
    <property type="match status" value="1"/>
</dbReference>
<accession>A0A3S8V0S8</accession>
<keyword evidence="4 9" id="KW-0813">Transport</keyword>
<dbReference type="GO" id="GO:0031966">
    <property type="term" value="C:mitochondrial membrane"/>
    <property type="evidence" value="ECO:0007669"/>
    <property type="project" value="UniProtKB-SubCell"/>
</dbReference>
<keyword evidence="9" id="KW-0830">Ubiquinone</keyword>
<protein>
    <recommendedName>
        <fullName evidence="3 9">NADH-ubiquinone oxidoreductase chain 3</fullName>
        <ecNumber evidence="9">7.1.1.2</ecNumber>
    </recommendedName>
</protein>
<keyword evidence="9" id="KW-1278">Translocase</keyword>
<feature type="transmembrane region" description="Helical" evidence="9">
    <location>
        <begin position="90"/>
        <end position="107"/>
    </location>
</feature>
<keyword evidence="5 9" id="KW-0812">Transmembrane</keyword>
<evidence type="ECO:0000256" key="9">
    <source>
        <dbReference type="RuleBase" id="RU003640"/>
    </source>
</evidence>
<feature type="transmembrane region" description="Helical" evidence="9">
    <location>
        <begin position="57"/>
        <end position="78"/>
    </location>
</feature>
<evidence type="ECO:0000256" key="5">
    <source>
        <dbReference type="ARBA" id="ARBA00022692"/>
    </source>
</evidence>
<reference evidence="10" key="1">
    <citation type="journal article" date="2018" name="Mol. Phylogenet. Evol.">
        <title>Mitochondrial phylogenomics of the Hymenoptera.</title>
        <authorList>
            <person name="Tang P."/>
            <person name="Zhu J.C."/>
            <person name="Zheng B.Y."/>
            <person name="Wei S.J."/>
            <person name="Sharkey M."/>
            <person name="Chen X.X."/>
            <person name="Vogler A.P."/>
        </authorList>
    </citation>
    <scope>NUCLEOTIDE SEQUENCE</scope>
</reference>
<sequence>MLNILILNLIITIISSLILIINMTISKKMYLNRNKISAFECGFDNLSSLRLPFSTQFFLISIIFLIFDVEISMIFPIIKSITNNLIKIKFSFMLMLLILIIGLYYEWKEGSLTWLN</sequence>
<evidence type="ECO:0000256" key="2">
    <source>
        <dbReference type="ARBA" id="ARBA00008472"/>
    </source>
</evidence>
<dbReference type="InterPro" id="IPR038430">
    <property type="entry name" value="NDAH_ubi_oxred_su3_sf"/>
</dbReference>
<comment type="subcellular location">
    <subcellularLocation>
        <location evidence="1">Membrane</location>
    </subcellularLocation>
    <subcellularLocation>
        <location evidence="9">Mitochondrion membrane</location>
        <topology evidence="9">Multi-pass membrane protein</topology>
    </subcellularLocation>
</comment>
<keyword evidence="9" id="KW-0679">Respiratory chain</keyword>
<evidence type="ECO:0000313" key="10">
    <source>
        <dbReference type="EMBL" id="AZL93269.1"/>
    </source>
</evidence>
<dbReference type="InterPro" id="IPR000440">
    <property type="entry name" value="NADH_UbQ/plastoQ_OxRdtase_su3"/>
</dbReference>
<evidence type="ECO:0000256" key="3">
    <source>
        <dbReference type="ARBA" id="ARBA00021007"/>
    </source>
</evidence>
<feature type="transmembrane region" description="Helical" evidence="9">
    <location>
        <begin position="6"/>
        <end position="25"/>
    </location>
</feature>
<dbReference type="GO" id="GO:0030964">
    <property type="term" value="C:NADH dehydrogenase complex"/>
    <property type="evidence" value="ECO:0007669"/>
    <property type="project" value="TreeGrafter"/>
</dbReference>
<dbReference type="PANTHER" id="PTHR11058">
    <property type="entry name" value="NADH-UBIQUINONE OXIDOREDUCTASE CHAIN 3"/>
    <property type="match status" value="1"/>
</dbReference>
<comment type="similarity">
    <text evidence="2 9">Belongs to the complex I subunit 3 family.</text>
</comment>
<keyword evidence="7 9" id="KW-0472">Membrane</keyword>
<evidence type="ECO:0000256" key="1">
    <source>
        <dbReference type="ARBA" id="ARBA00004370"/>
    </source>
</evidence>
<evidence type="ECO:0000256" key="4">
    <source>
        <dbReference type="ARBA" id="ARBA00022448"/>
    </source>
</evidence>
<dbReference type="Gene3D" id="1.20.58.1610">
    <property type="entry name" value="NADH:ubiquinone/plastoquinone oxidoreductase, chain 3"/>
    <property type="match status" value="1"/>
</dbReference>
<keyword evidence="9 10" id="KW-0496">Mitochondrion</keyword>
<dbReference type="Pfam" id="PF00507">
    <property type="entry name" value="Oxidored_q4"/>
    <property type="match status" value="1"/>
</dbReference>
<comment type="function">
    <text evidence="9">Core subunit of the mitochondrial membrane respiratory chain NADH dehydrogenase (Complex I) which catalyzes electron transfer from NADH through the respiratory chain, using ubiquinone as an electron acceptor. Essential for the catalytic activity of complex I.</text>
</comment>
<keyword evidence="9" id="KW-0249">Electron transport</keyword>
<gene>
    <name evidence="10" type="primary">nad3</name>
</gene>
<keyword evidence="6 9" id="KW-1133">Transmembrane helix</keyword>
<keyword evidence="9" id="KW-0520">NAD</keyword>
<organism evidence="10">
    <name type="scientific">Gastraspis sp. ZJUH_2016016</name>
    <dbReference type="NCBI Taxonomy" id="2491177"/>
    <lineage>
        <taxon>Eukaryota</taxon>
        <taxon>Metazoa</taxon>
        <taxon>Ecdysozoa</taxon>
        <taxon>Arthropoda</taxon>
        <taxon>Hexapoda</taxon>
        <taxon>Insecta</taxon>
        <taxon>Pterygota</taxon>
        <taxon>Neoptera</taxon>
        <taxon>Endopterygota</taxon>
        <taxon>Hymenoptera</taxon>
        <taxon>Apocrita</taxon>
        <taxon>Proctotrupomorpha</taxon>
        <taxon>Cynipoidea</taxon>
        <taxon>Figitidae</taxon>
        <taxon>Eucoilinae</taxon>
        <taxon>Gastraspis</taxon>
    </lineage>
</organism>
<name>A0A3S8V0S8_9HYME</name>
<dbReference type="AlphaFoldDB" id="A0A3S8V0S8"/>